<dbReference type="STRING" id="670307.HYPDE_29568"/>
<dbReference type="eggNOG" id="COG2327">
    <property type="taxonomic scope" value="Bacteria"/>
</dbReference>
<evidence type="ECO:0000259" key="2">
    <source>
        <dbReference type="Pfam" id="PF04230"/>
    </source>
</evidence>
<feature type="region of interest" description="Disordered" evidence="1">
    <location>
        <begin position="1"/>
        <end position="29"/>
    </location>
</feature>
<sequence length="428" mass="47988">MNKMTARASLQPARPDSVTLPRSPTDGRKPARRIGLFGLFGIGNYGNDGSLEAMLRFLRSQAPTTEIVCICGDPDKIARRYSVESIAMNFRPKHRLLRWLNTLCLNIPGEIVSLTQALRHLREIDVLLIPGTGILDDYLTGPFGMPYWLFRWTVLARLFGTKVGFVSIGAGPIKHPLSRWLMKMAAKQADYVSYRDEISYNFMQSIGCDVSQHTIFPDIAFALPAPATFRPPRASGSVLTVGIGVMTYNGWRGDKANNSAIYEDYLAKMARFINWLITKGYRVRLLMGDTSDQATIEQLLEALYGAQPETSTAPIIAELAYSLHDVMRQMVDTDIVVATRFHNIVCSLKLGRPTLSIGYATKNDALLQSMGLIGFCQAIETLDFDLLTQQFEKLVANRKAYGDGLTVQNKRFREELQNQEMVLLNRYL</sequence>
<dbReference type="EMBL" id="CP005587">
    <property type="protein sequence ID" value="AGK57588.1"/>
    <property type="molecule type" value="Genomic_DNA"/>
</dbReference>
<feature type="domain" description="Polysaccharide pyruvyl transferase" evidence="2">
    <location>
        <begin position="44"/>
        <end position="359"/>
    </location>
</feature>
<evidence type="ECO:0000256" key="1">
    <source>
        <dbReference type="SAM" id="MobiDB-lite"/>
    </source>
</evidence>
<evidence type="ECO:0000313" key="3">
    <source>
        <dbReference type="EMBL" id="AGK57588.1"/>
    </source>
</evidence>
<evidence type="ECO:0000313" key="4">
    <source>
        <dbReference type="Proteomes" id="UP000005952"/>
    </source>
</evidence>
<dbReference type="Pfam" id="PF04230">
    <property type="entry name" value="PS_pyruv_trans"/>
    <property type="match status" value="1"/>
</dbReference>
<dbReference type="KEGG" id="hdt:HYPDE_29568"/>
<dbReference type="RefSeq" id="WP_015597623.1">
    <property type="nucleotide sequence ID" value="NC_021172.1"/>
</dbReference>
<name>N0B3N6_9HYPH</name>
<proteinExistence type="predicted"/>
<dbReference type="InterPro" id="IPR007345">
    <property type="entry name" value="Polysacch_pyruvyl_Trfase"/>
</dbReference>
<dbReference type="AlphaFoldDB" id="N0B3N6"/>
<dbReference type="HOGENOM" id="CLU_056164_0_0_5"/>
<organism evidence="3 4">
    <name type="scientific">Hyphomicrobium denitrificans 1NES1</name>
    <dbReference type="NCBI Taxonomy" id="670307"/>
    <lineage>
        <taxon>Bacteria</taxon>
        <taxon>Pseudomonadati</taxon>
        <taxon>Pseudomonadota</taxon>
        <taxon>Alphaproteobacteria</taxon>
        <taxon>Hyphomicrobiales</taxon>
        <taxon>Hyphomicrobiaceae</taxon>
        <taxon>Hyphomicrobium</taxon>
    </lineage>
</organism>
<accession>N0B3N6</accession>
<reference evidence="3 4" key="1">
    <citation type="journal article" date="2013" name="Genome Announc.">
        <title>Genome sequences for three denitrifying bacterial strains isolated from a uranium- and nitrate-contaminated subsurface environment.</title>
        <authorList>
            <person name="Venkatramanan R."/>
            <person name="Prakash O."/>
            <person name="Woyke T."/>
            <person name="Chain P."/>
            <person name="Goodwin L.A."/>
            <person name="Watson D."/>
            <person name="Brooks S."/>
            <person name="Kostka J.E."/>
            <person name="Green S.J."/>
        </authorList>
    </citation>
    <scope>NUCLEOTIDE SEQUENCE [LARGE SCALE GENOMIC DNA]</scope>
    <source>
        <strain evidence="3 4">1NES1</strain>
    </source>
</reference>
<dbReference type="PANTHER" id="PTHR36836:SF1">
    <property type="entry name" value="COLANIC ACID BIOSYNTHESIS PROTEIN WCAK"/>
    <property type="match status" value="1"/>
</dbReference>
<protein>
    <recommendedName>
        <fullName evidence="2">Polysaccharide pyruvyl transferase domain-containing protein</fullName>
    </recommendedName>
</protein>
<dbReference type="PANTHER" id="PTHR36836">
    <property type="entry name" value="COLANIC ACID BIOSYNTHESIS PROTEIN WCAK"/>
    <property type="match status" value="1"/>
</dbReference>
<gene>
    <name evidence="3" type="ORF">HYPDE_29568</name>
</gene>
<dbReference type="Proteomes" id="UP000005952">
    <property type="component" value="Chromosome"/>
</dbReference>
<keyword evidence="4" id="KW-1185">Reference proteome</keyword>